<gene>
    <name evidence="3" type="ORF">J2D77_01275</name>
</gene>
<evidence type="ECO:0000313" key="3">
    <source>
        <dbReference type="EMBL" id="MBO1323786.1"/>
    </source>
</evidence>
<comment type="caution">
    <text evidence="3">The sequence shown here is derived from an EMBL/GenBank/DDBJ whole genome shotgun (WGS) entry which is preliminary data.</text>
</comment>
<accession>A0A939KQL3</accession>
<protein>
    <submittedName>
        <fullName evidence="3">Uncharacterized protein</fullName>
    </submittedName>
</protein>
<dbReference type="RefSeq" id="WP_207844318.1">
    <property type="nucleotide sequence ID" value="NZ_JAFVMH010000001.1"/>
</dbReference>
<sequence length="344" mass="35078">MALKAGWIVAWLFALAVQAGLMVVLAPWFAGLCERLAGRVSGRQRFHAGAGWPEIHHQARRPVLRGPADALNGVFCFSALVLAVLACGLVPVFALTPPGFPAPGLLLVCCVLVVAMLLLDLPLAVQGGLGAYPGSAALLGNALLLPVLCPVMLLAGTQDLSTFLAGLAPLSPLRDGAPYVLAGVALFVVTALSAQGAEREAVAAPLAGPDRAMWLLAADCVQLCWVSLAADVAWSASLAGVPGQNGGGAGGQGVGPWLLQCAEGAGLWLGKLVVAAVILALGRLVVLPALRRIRIRLGVVFLLGALAWQVTWALAPQPVMQESEGAAPVPAASDRVPDGQGGLS</sequence>
<evidence type="ECO:0000313" key="4">
    <source>
        <dbReference type="Proteomes" id="UP000664073"/>
    </source>
</evidence>
<dbReference type="EMBL" id="JAFVMH010000001">
    <property type="protein sequence ID" value="MBO1323786.1"/>
    <property type="molecule type" value="Genomic_DNA"/>
</dbReference>
<feature type="transmembrane region" description="Helical" evidence="2">
    <location>
        <begin position="70"/>
        <end position="94"/>
    </location>
</feature>
<evidence type="ECO:0000256" key="2">
    <source>
        <dbReference type="SAM" id="Phobius"/>
    </source>
</evidence>
<keyword evidence="2" id="KW-0812">Transmembrane</keyword>
<feature type="transmembrane region" description="Helical" evidence="2">
    <location>
        <begin position="176"/>
        <end position="194"/>
    </location>
</feature>
<reference evidence="3" key="1">
    <citation type="submission" date="2021-03" db="EMBL/GenBank/DDBJ databases">
        <title>The complete genome sequence of Acetobacter sp. TBRC 12339.</title>
        <authorList>
            <person name="Charoenyingcharoen P."/>
            <person name="Yukphan P."/>
        </authorList>
    </citation>
    <scope>NUCLEOTIDE SEQUENCE</scope>
    <source>
        <strain evidence="3">TBRC 12339</strain>
    </source>
</reference>
<feature type="region of interest" description="Disordered" evidence="1">
    <location>
        <begin position="324"/>
        <end position="344"/>
    </location>
</feature>
<dbReference type="AlphaFoldDB" id="A0A939KQL3"/>
<feature type="transmembrane region" description="Helical" evidence="2">
    <location>
        <begin position="6"/>
        <end position="29"/>
    </location>
</feature>
<keyword evidence="2" id="KW-0472">Membrane</keyword>
<organism evidence="3 4">
    <name type="scientific">Acetobacter garciniae</name>
    <dbReference type="NCBI Taxonomy" id="2817435"/>
    <lineage>
        <taxon>Bacteria</taxon>
        <taxon>Pseudomonadati</taxon>
        <taxon>Pseudomonadota</taxon>
        <taxon>Alphaproteobacteria</taxon>
        <taxon>Acetobacterales</taxon>
        <taxon>Acetobacteraceae</taxon>
        <taxon>Acetobacter</taxon>
    </lineage>
</organism>
<feature type="transmembrane region" description="Helical" evidence="2">
    <location>
        <begin position="265"/>
        <end position="285"/>
    </location>
</feature>
<feature type="transmembrane region" description="Helical" evidence="2">
    <location>
        <begin position="297"/>
        <end position="315"/>
    </location>
</feature>
<evidence type="ECO:0000256" key="1">
    <source>
        <dbReference type="SAM" id="MobiDB-lite"/>
    </source>
</evidence>
<feature type="transmembrane region" description="Helical" evidence="2">
    <location>
        <begin position="100"/>
        <end position="119"/>
    </location>
</feature>
<name>A0A939KQL3_9PROT</name>
<keyword evidence="4" id="KW-1185">Reference proteome</keyword>
<dbReference type="Proteomes" id="UP000664073">
    <property type="component" value="Unassembled WGS sequence"/>
</dbReference>
<keyword evidence="2" id="KW-1133">Transmembrane helix</keyword>
<proteinExistence type="predicted"/>
<feature type="transmembrane region" description="Helical" evidence="2">
    <location>
        <begin position="131"/>
        <end position="156"/>
    </location>
</feature>